<evidence type="ECO:0000256" key="8">
    <source>
        <dbReference type="ARBA" id="ARBA00023136"/>
    </source>
</evidence>
<dbReference type="Proteomes" id="UP000070444">
    <property type="component" value="Unassembled WGS sequence"/>
</dbReference>
<dbReference type="GO" id="GO:0034625">
    <property type="term" value="P:fatty acid elongation, monounsaturated fatty acid"/>
    <property type="evidence" value="ECO:0007669"/>
    <property type="project" value="TreeGrafter"/>
</dbReference>
<keyword evidence="2 10" id="KW-0444">Lipid biosynthesis</keyword>
<accession>A0A137NRN9</accession>
<dbReference type="GO" id="GO:0019367">
    <property type="term" value="P:fatty acid elongation, saturated fatty acid"/>
    <property type="evidence" value="ECO:0007669"/>
    <property type="project" value="TreeGrafter"/>
</dbReference>
<dbReference type="EMBL" id="KQ964890">
    <property type="protein sequence ID" value="KXN65392.1"/>
    <property type="molecule type" value="Genomic_DNA"/>
</dbReference>
<evidence type="ECO:0000256" key="6">
    <source>
        <dbReference type="ARBA" id="ARBA00022989"/>
    </source>
</evidence>
<evidence type="ECO:0000256" key="5">
    <source>
        <dbReference type="ARBA" id="ARBA00022832"/>
    </source>
</evidence>
<dbReference type="OrthoDB" id="10259681at2759"/>
<evidence type="ECO:0000313" key="11">
    <source>
        <dbReference type="EMBL" id="KXN65392.1"/>
    </source>
</evidence>
<protein>
    <recommendedName>
        <fullName evidence="10">Elongation of fatty acids protein</fullName>
        <ecNumber evidence="10">2.3.1.-</ecNumber>
    </recommendedName>
</protein>
<evidence type="ECO:0000256" key="9">
    <source>
        <dbReference type="ARBA" id="ARBA00023160"/>
    </source>
</evidence>
<keyword evidence="8" id="KW-0472">Membrane</keyword>
<dbReference type="GO" id="GO:0009922">
    <property type="term" value="F:fatty acid elongase activity"/>
    <property type="evidence" value="ECO:0007669"/>
    <property type="project" value="InterPro"/>
</dbReference>
<dbReference type="Pfam" id="PF01151">
    <property type="entry name" value="ELO"/>
    <property type="match status" value="1"/>
</dbReference>
<keyword evidence="6" id="KW-1133">Transmembrane helix</keyword>
<keyword evidence="4" id="KW-0812">Transmembrane</keyword>
<dbReference type="InterPro" id="IPR002076">
    <property type="entry name" value="ELO_fam"/>
</dbReference>
<dbReference type="OMA" id="LANACWW"/>
<dbReference type="GO" id="GO:0034626">
    <property type="term" value="P:fatty acid elongation, polyunsaturated fatty acid"/>
    <property type="evidence" value="ECO:0007669"/>
    <property type="project" value="TreeGrafter"/>
</dbReference>
<keyword evidence="3 10" id="KW-0808">Transferase</keyword>
<dbReference type="GO" id="GO:0005789">
    <property type="term" value="C:endoplasmic reticulum membrane"/>
    <property type="evidence" value="ECO:0007669"/>
    <property type="project" value="TreeGrafter"/>
</dbReference>
<evidence type="ECO:0000256" key="10">
    <source>
        <dbReference type="RuleBase" id="RU361115"/>
    </source>
</evidence>
<comment type="similarity">
    <text evidence="10">Belongs to the ELO family.</text>
</comment>
<gene>
    <name evidence="11" type="ORF">CONCODRAFT_142723</name>
</gene>
<keyword evidence="9 10" id="KW-0275">Fatty acid biosynthesis</keyword>
<keyword evidence="5 10" id="KW-0276">Fatty acid metabolism</keyword>
<reference evidence="11 12" key="1">
    <citation type="journal article" date="2015" name="Genome Biol. Evol.">
        <title>Phylogenomic analyses indicate that early fungi evolved digesting cell walls of algal ancestors of land plants.</title>
        <authorList>
            <person name="Chang Y."/>
            <person name="Wang S."/>
            <person name="Sekimoto S."/>
            <person name="Aerts A.L."/>
            <person name="Choi C."/>
            <person name="Clum A."/>
            <person name="LaButti K.M."/>
            <person name="Lindquist E.A."/>
            <person name="Yee Ngan C."/>
            <person name="Ohm R.A."/>
            <person name="Salamov A.A."/>
            <person name="Grigoriev I.V."/>
            <person name="Spatafora J.W."/>
            <person name="Berbee M.L."/>
        </authorList>
    </citation>
    <scope>NUCLEOTIDE SEQUENCE [LARGE SCALE GENOMIC DNA]</scope>
    <source>
        <strain evidence="11 12">NRRL 28638</strain>
    </source>
</reference>
<keyword evidence="7 10" id="KW-0443">Lipid metabolism</keyword>
<evidence type="ECO:0000256" key="1">
    <source>
        <dbReference type="ARBA" id="ARBA00004141"/>
    </source>
</evidence>
<organism evidence="11 12">
    <name type="scientific">Conidiobolus coronatus (strain ATCC 28846 / CBS 209.66 / NRRL 28638)</name>
    <name type="common">Delacroixia coronata</name>
    <dbReference type="NCBI Taxonomy" id="796925"/>
    <lineage>
        <taxon>Eukaryota</taxon>
        <taxon>Fungi</taxon>
        <taxon>Fungi incertae sedis</taxon>
        <taxon>Zoopagomycota</taxon>
        <taxon>Entomophthoromycotina</taxon>
        <taxon>Entomophthoromycetes</taxon>
        <taxon>Entomophthorales</taxon>
        <taxon>Ancylistaceae</taxon>
        <taxon>Conidiobolus</taxon>
    </lineage>
</organism>
<dbReference type="EC" id="2.3.1.-" evidence="10"/>
<dbReference type="PANTHER" id="PTHR11157">
    <property type="entry name" value="FATTY ACID ACYL TRANSFERASE-RELATED"/>
    <property type="match status" value="1"/>
</dbReference>
<proteinExistence type="inferred from homology"/>
<evidence type="ECO:0000256" key="7">
    <source>
        <dbReference type="ARBA" id="ARBA00023098"/>
    </source>
</evidence>
<dbReference type="GO" id="GO:0030148">
    <property type="term" value="P:sphingolipid biosynthetic process"/>
    <property type="evidence" value="ECO:0007669"/>
    <property type="project" value="TreeGrafter"/>
</dbReference>
<evidence type="ECO:0000313" key="12">
    <source>
        <dbReference type="Proteomes" id="UP000070444"/>
    </source>
</evidence>
<evidence type="ECO:0000256" key="2">
    <source>
        <dbReference type="ARBA" id="ARBA00022516"/>
    </source>
</evidence>
<evidence type="ECO:0000256" key="4">
    <source>
        <dbReference type="ARBA" id="ARBA00022692"/>
    </source>
</evidence>
<dbReference type="STRING" id="796925.A0A137NRN9"/>
<evidence type="ECO:0000256" key="3">
    <source>
        <dbReference type="ARBA" id="ARBA00022679"/>
    </source>
</evidence>
<dbReference type="PANTHER" id="PTHR11157:SF169">
    <property type="entry name" value="ELONGATION OF FATTY ACIDS PROTEIN"/>
    <property type="match status" value="1"/>
</dbReference>
<comment type="subcellular location">
    <subcellularLocation>
        <location evidence="1">Membrane</location>
        <topology evidence="1">Multi-pass membrane protein</topology>
    </subcellularLocation>
</comment>
<dbReference type="AlphaFoldDB" id="A0A137NRN9"/>
<sequence>MHNAKKYKDTKPPKSGPLITFLAVAHNFFLLVFSFLTFIHTAPVMKELFQTQDLENTLCDFGQNAWNNGLFYWGWLFYLSKYYEFIDTLIILIKGRVPMFLQTYHHTGAIFAMWILVASESNITWIFVCFNSFIHTIMYFYYLMTTLKIQPPGKQIITYLQMTQFFVGNSIALYTLSIDGCMNDFQKYSCWFNLAYVTPLLYFFAQFAKKTYFKPKSQVKESDKRK</sequence>
<dbReference type="GO" id="GO:0042761">
    <property type="term" value="P:very long-chain fatty acid biosynthetic process"/>
    <property type="evidence" value="ECO:0007669"/>
    <property type="project" value="TreeGrafter"/>
</dbReference>
<comment type="catalytic activity">
    <reaction evidence="10">
        <text>an acyl-CoA + malonyl-CoA + H(+) = a 3-oxoacyl-CoA + CO2 + CoA</text>
        <dbReference type="Rhea" id="RHEA:50252"/>
        <dbReference type="ChEBI" id="CHEBI:15378"/>
        <dbReference type="ChEBI" id="CHEBI:16526"/>
        <dbReference type="ChEBI" id="CHEBI:57287"/>
        <dbReference type="ChEBI" id="CHEBI:57384"/>
        <dbReference type="ChEBI" id="CHEBI:58342"/>
        <dbReference type="ChEBI" id="CHEBI:90726"/>
    </reaction>
    <physiologicalReaction direction="left-to-right" evidence="10">
        <dbReference type="Rhea" id="RHEA:50253"/>
    </physiologicalReaction>
</comment>
<name>A0A137NRN9_CONC2</name>
<keyword evidence="12" id="KW-1185">Reference proteome</keyword>